<sequence>MITTISAAKYNLGISNFQPQVESIHANQKAMKTSTTSSYLAYGIRISKELEYRIRYKVAANVNSKISLSHRKSSSNYTKIADTNPPTNNAENAQGQFSLDQIELETINRDEVIAQEILIIND</sequence>
<accession>A0AAW9GRW4</accession>
<dbReference type="RefSeq" id="WP_320483299.1">
    <property type="nucleotide sequence ID" value="NZ_JAXCMD010000008.1"/>
</dbReference>
<dbReference type="Pfam" id="PF03944">
    <property type="entry name" value="Endotoxin_C"/>
    <property type="match status" value="1"/>
</dbReference>
<feature type="domain" description="Pesticidal crystal protein" evidence="2">
    <location>
        <begin position="2"/>
        <end position="104"/>
    </location>
</feature>
<dbReference type="InterPro" id="IPR005638">
    <property type="entry name" value="Pest_crys_dom-III"/>
</dbReference>
<feature type="region of interest" description="Disordered" evidence="1">
    <location>
        <begin position="72"/>
        <end position="92"/>
    </location>
</feature>
<dbReference type="Proteomes" id="UP001274571">
    <property type="component" value="Unassembled WGS sequence"/>
</dbReference>
<evidence type="ECO:0000256" key="1">
    <source>
        <dbReference type="SAM" id="MobiDB-lite"/>
    </source>
</evidence>
<comment type="caution">
    <text evidence="3">The sequence shown here is derived from an EMBL/GenBank/DDBJ whole genome shotgun (WGS) entry which is preliminary data.</text>
</comment>
<evidence type="ECO:0000259" key="2">
    <source>
        <dbReference type="Pfam" id="PF03944"/>
    </source>
</evidence>
<protein>
    <submittedName>
        <fullName evidence="3">Delta endotoxin C-terminal domain-containing protein</fullName>
    </submittedName>
</protein>
<reference evidence="3" key="1">
    <citation type="submission" date="2023-11" db="EMBL/GenBank/DDBJ databases">
        <title>Genome Sequence of Bacillus thuringiensis stain BLB 30AF.</title>
        <authorList>
            <person name="Farhat A."/>
        </authorList>
    </citation>
    <scope>NUCLEOTIDE SEQUENCE</scope>
    <source>
        <strain evidence="3">BLB30AF</strain>
    </source>
</reference>
<gene>
    <name evidence="3" type="ORF">SOH20_23325</name>
</gene>
<evidence type="ECO:0000313" key="4">
    <source>
        <dbReference type="Proteomes" id="UP001274571"/>
    </source>
</evidence>
<name>A0AAW9GRW4_BACTU</name>
<dbReference type="AlphaFoldDB" id="A0AAW9GRW4"/>
<dbReference type="GO" id="GO:0090729">
    <property type="term" value="F:toxin activity"/>
    <property type="evidence" value="ECO:0007669"/>
    <property type="project" value="InterPro"/>
</dbReference>
<proteinExistence type="predicted"/>
<organism evidence="3 4">
    <name type="scientific">Bacillus thuringiensis</name>
    <dbReference type="NCBI Taxonomy" id="1428"/>
    <lineage>
        <taxon>Bacteria</taxon>
        <taxon>Bacillati</taxon>
        <taxon>Bacillota</taxon>
        <taxon>Bacilli</taxon>
        <taxon>Bacillales</taxon>
        <taxon>Bacillaceae</taxon>
        <taxon>Bacillus</taxon>
        <taxon>Bacillus cereus group</taxon>
    </lineage>
</organism>
<dbReference type="Gene3D" id="2.60.120.260">
    <property type="entry name" value="Galactose-binding domain-like"/>
    <property type="match status" value="1"/>
</dbReference>
<evidence type="ECO:0000313" key="3">
    <source>
        <dbReference type="EMBL" id="MDY0853823.1"/>
    </source>
</evidence>
<dbReference type="EMBL" id="JAXCMD010000008">
    <property type="protein sequence ID" value="MDY0853823.1"/>
    <property type="molecule type" value="Genomic_DNA"/>
</dbReference>